<keyword evidence="1" id="KW-1133">Transmembrane helix</keyword>
<feature type="transmembrane region" description="Helical" evidence="1">
    <location>
        <begin position="20"/>
        <end position="37"/>
    </location>
</feature>
<feature type="transmembrane region" description="Helical" evidence="1">
    <location>
        <begin position="49"/>
        <end position="69"/>
    </location>
</feature>
<keyword evidence="3" id="KW-1185">Reference proteome</keyword>
<feature type="transmembrane region" description="Helical" evidence="1">
    <location>
        <begin position="81"/>
        <end position="102"/>
    </location>
</feature>
<sequence>MQKIKDERLVLKNLKNIRLLFGIQTAGIIGILGYDFMTKGVEGMTDNPLWVLFIITSIISAYLSMSITVDQEKKKVDSKKHLTLSILFILFVSTVIGLYAFITNGIMNGFILGGVVLICGLAPVIYLYYLRTKNAVE</sequence>
<evidence type="ECO:0008006" key="4">
    <source>
        <dbReference type="Google" id="ProtNLM"/>
    </source>
</evidence>
<dbReference type="Proteomes" id="UP001197974">
    <property type="component" value="Chromosome"/>
</dbReference>
<evidence type="ECO:0000256" key="1">
    <source>
        <dbReference type="SAM" id="Phobius"/>
    </source>
</evidence>
<dbReference type="EMBL" id="CP129013">
    <property type="protein sequence ID" value="WLR42635.1"/>
    <property type="molecule type" value="Genomic_DNA"/>
</dbReference>
<reference evidence="2 3" key="1">
    <citation type="submission" date="2023-06" db="EMBL/GenBank/DDBJ databases">
        <title>Five Gram-positive bacteria isolated from mangrove sediments in Shenzhen, Guangdong, China.</title>
        <authorList>
            <person name="Yu S."/>
            <person name="Zheng W."/>
            <person name="Huang Y."/>
        </authorList>
    </citation>
    <scope>NUCLEOTIDE SEQUENCE [LARGE SCALE GENOMIC DNA]</scope>
    <source>
        <strain evidence="2 3">SaN35-3</strain>
    </source>
</reference>
<evidence type="ECO:0000313" key="2">
    <source>
        <dbReference type="EMBL" id="WLR42635.1"/>
    </source>
</evidence>
<keyword evidence="1" id="KW-0472">Membrane</keyword>
<dbReference type="RefSeq" id="WP_226542355.1">
    <property type="nucleotide sequence ID" value="NZ_CP129013.1"/>
</dbReference>
<accession>A0ABY9JYH7</accession>
<keyword evidence="1" id="KW-0812">Transmembrane</keyword>
<gene>
    <name evidence="2" type="ORF">LC087_18460</name>
</gene>
<organism evidence="2 3">
    <name type="scientific">Bacillus carboniphilus</name>
    <dbReference type="NCBI Taxonomy" id="86663"/>
    <lineage>
        <taxon>Bacteria</taxon>
        <taxon>Bacillati</taxon>
        <taxon>Bacillota</taxon>
        <taxon>Bacilli</taxon>
        <taxon>Bacillales</taxon>
        <taxon>Bacillaceae</taxon>
        <taxon>Bacillus</taxon>
    </lineage>
</organism>
<proteinExistence type="predicted"/>
<feature type="transmembrane region" description="Helical" evidence="1">
    <location>
        <begin position="108"/>
        <end position="129"/>
    </location>
</feature>
<evidence type="ECO:0000313" key="3">
    <source>
        <dbReference type="Proteomes" id="UP001197974"/>
    </source>
</evidence>
<name>A0ABY9JYH7_9BACI</name>
<protein>
    <recommendedName>
        <fullName evidence="4">Branched-chain amino acid ABC transporter substrate-binding protein</fullName>
    </recommendedName>
</protein>